<reference evidence="1 2" key="1">
    <citation type="submission" date="2021-03" db="EMBL/GenBank/DDBJ databases">
        <title>Enterococcal diversity collection.</title>
        <authorList>
            <person name="Gilmore M.S."/>
            <person name="Schwartzman J."/>
            <person name="Van Tyne D."/>
            <person name="Martin M."/>
            <person name="Earl A.M."/>
            <person name="Manson A.L."/>
            <person name="Straub T."/>
            <person name="Salamzade R."/>
            <person name="Saavedra J."/>
            <person name="Lebreton F."/>
            <person name="Prichula J."/>
            <person name="Schaufler K."/>
            <person name="Gaca A."/>
            <person name="Sgardioli B."/>
            <person name="Wagenaar J."/>
            <person name="Strong T."/>
        </authorList>
    </citation>
    <scope>NUCLEOTIDE SEQUENCE [LARGE SCALE GENOMIC DNA]</scope>
    <source>
        <strain evidence="1 2">669A</strain>
    </source>
</reference>
<dbReference type="EMBL" id="JAFREM010000020">
    <property type="protein sequence ID" value="MBO1307193.1"/>
    <property type="molecule type" value="Genomic_DNA"/>
</dbReference>
<name>A0ABS3LC31_9ENTE</name>
<dbReference type="Proteomes" id="UP000664601">
    <property type="component" value="Unassembled WGS sequence"/>
</dbReference>
<gene>
    <name evidence="1" type="ORF">JZO70_13530</name>
</gene>
<dbReference type="RefSeq" id="WP_207674121.1">
    <property type="nucleotide sequence ID" value="NZ_JAFREM010000020.1"/>
</dbReference>
<sequence length="52" mass="6217">MQNNHAQSIQELEQLKIELEMKQNYFGAFTTSVLSNDLREHFEDQKEQTCRD</sequence>
<proteinExistence type="predicted"/>
<accession>A0ABS3LC31</accession>
<organism evidence="1 2">
    <name type="scientific">Candidatus Enterococcus moelleringii</name>
    <dbReference type="NCBI Taxonomy" id="2815325"/>
    <lineage>
        <taxon>Bacteria</taxon>
        <taxon>Bacillati</taxon>
        <taxon>Bacillota</taxon>
        <taxon>Bacilli</taxon>
        <taxon>Lactobacillales</taxon>
        <taxon>Enterococcaceae</taxon>
        <taxon>Enterococcus</taxon>
    </lineage>
</organism>
<comment type="caution">
    <text evidence="1">The sequence shown here is derived from an EMBL/GenBank/DDBJ whole genome shotgun (WGS) entry which is preliminary data.</text>
</comment>
<keyword evidence="2" id="KW-1185">Reference proteome</keyword>
<protein>
    <submittedName>
        <fullName evidence="1">Uncharacterized protein</fullName>
    </submittedName>
</protein>
<evidence type="ECO:0000313" key="2">
    <source>
        <dbReference type="Proteomes" id="UP000664601"/>
    </source>
</evidence>
<evidence type="ECO:0000313" key="1">
    <source>
        <dbReference type="EMBL" id="MBO1307193.1"/>
    </source>
</evidence>